<feature type="transmembrane region" description="Helical" evidence="1">
    <location>
        <begin position="20"/>
        <end position="40"/>
    </location>
</feature>
<dbReference type="Pfam" id="PF12730">
    <property type="entry name" value="ABC2_membrane_4"/>
    <property type="match status" value="1"/>
</dbReference>
<gene>
    <name evidence="2" type="ORF">FHS16_003391</name>
</gene>
<feature type="transmembrane region" description="Helical" evidence="1">
    <location>
        <begin position="225"/>
        <end position="244"/>
    </location>
</feature>
<dbReference type="CDD" id="cd21809">
    <property type="entry name" value="ABC-2_lan_permease-like"/>
    <property type="match status" value="1"/>
</dbReference>
<keyword evidence="1" id="KW-1133">Transmembrane helix</keyword>
<sequence length="249" mass="27053">MASFFRLIAAERLKLSKSYIWVLALVSPLLSLAIGILVSPDKFGMTNDQEKYALLVSSMASFHAMLFLPILTGILSAFVCRYEHVGGGWKQLLTLPVSRSGLYFAKFSIVASVLALTQLLFLAAVCAAAAYHGYAVSLPWETMLTGIGSGWLACLPLAALQLLVSVSWSSFAAPLVINVMLTIPNILVVNSERFAPFYPWAQPMLAMLSFSGEDFGAFALPLENVLITVLGSFVLFLAAGLLYFNRKEV</sequence>
<name>A0A7W5C9Y0_9BACL</name>
<evidence type="ECO:0000256" key="1">
    <source>
        <dbReference type="SAM" id="Phobius"/>
    </source>
</evidence>
<dbReference type="RefSeq" id="WP_183564666.1">
    <property type="nucleotide sequence ID" value="NZ_CBCSLB010000030.1"/>
</dbReference>
<dbReference type="Proteomes" id="UP000518605">
    <property type="component" value="Unassembled WGS sequence"/>
</dbReference>
<reference evidence="2 3" key="1">
    <citation type="submission" date="2020-08" db="EMBL/GenBank/DDBJ databases">
        <title>Genomic Encyclopedia of Type Strains, Phase III (KMG-III): the genomes of soil and plant-associated and newly described type strains.</title>
        <authorList>
            <person name="Whitman W."/>
        </authorList>
    </citation>
    <scope>NUCLEOTIDE SEQUENCE [LARGE SCALE GENOMIC DNA]</scope>
    <source>
        <strain evidence="2 3">CECT 8234</strain>
    </source>
</reference>
<feature type="transmembrane region" description="Helical" evidence="1">
    <location>
        <begin position="60"/>
        <end position="82"/>
    </location>
</feature>
<dbReference type="PANTHER" id="PTHR37305">
    <property type="entry name" value="INTEGRAL MEMBRANE PROTEIN-RELATED"/>
    <property type="match status" value="1"/>
</dbReference>
<dbReference type="PANTHER" id="PTHR37305:SF1">
    <property type="entry name" value="MEMBRANE PROTEIN"/>
    <property type="match status" value="1"/>
</dbReference>
<evidence type="ECO:0000313" key="2">
    <source>
        <dbReference type="EMBL" id="MBB3153329.1"/>
    </source>
</evidence>
<organism evidence="2 3">
    <name type="scientific">Paenibacillus endophyticus</name>
    <dbReference type="NCBI Taxonomy" id="1294268"/>
    <lineage>
        <taxon>Bacteria</taxon>
        <taxon>Bacillati</taxon>
        <taxon>Bacillota</taxon>
        <taxon>Bacilli</taxon>
        <taxon>Bacillales</taxon>
        <taxon>Paenibacillaceae</taxon>
        <taxon>Paenibacillus</taxon>
    </lineage>
</organism>
<evidence type="ECO:0000313" key="3">
    <source>
        <dbReference type="Proteomes" id="UP000518605"/>
    </source>
</evidence>
<proteinExistence type="predicted"/>
<dbReference type="EMBL" id="JACHXW010000009">
    <property type="protein sequence ID" value="MBB3153329.1"/>
    <property type="molecule type" value="Genomic_DNA"/>
</dbReference>
<feature type="transmembrane region" description="Helical" evidence="1">
    <location>
        <begin position="171"/>
        <end position="189"/>
    </location>
</feature>
<keyword evidence="1" id="KW-0812">Transmembrane</keyword>
<keyword evidence="3" id="KW-1185">Reference proteome</keyword>
<protein>
    <recommendedName>
        <fullName evidence="4">ABC transporter permease</fullName>
    </recommendedName>
</protein>
<comment type="caution">
    <text evidence="2">The sequence shown here is derived from an EMBL/GenBank/DDBJ whole genome shotgun (WGS) entry which is preliminary data.</text>
</comment>
<dbReference type="AlphaFoldDB" id="A0A7W5C9Y0"/>
<evidence type="ECO:0008006" key="4">
    <source>
        <dbReference type="Google" id="ProtNLM"/>
    </source>
</evidence>
<feature type="transmembrane region" description="Helical" evidence="1">
    <location>
        <begin position="143"/>
        <end position="164"/>
    </location>
</feature>
<accession>A0A7W5C9Y0</accession>
<feature type="transmembrane region" description="Helical" evidence="1">
    <location>
        <begin position="103"/>
        <end position="131"/>
    </location>
</feature>
<keyword evidence="1" id="KW-0472">Membrane</keyword>